<evidence type="ECO:0000256" key="1">
    <source>
        <dbReference type="ARBA" id="ARBA00004571"/>
    </source>
</evidence>
<dbReference type="Pfam" id="PF02563">
    <property type="entry name" value="Poly_export"/>
    <property type="match status" value="1"/>
</dbReference>
<keyword evidence="5" id="KW-0762">Sugar transport</keyword>
<keyword evidence="11" id="KW-0472">Membrane</keyword>
<evidence type="ECO:0000256" key="10">
    <source>
        <dbReference type="ARBA" id="ARBA00023114"/>
    </source>
</evidence>
<dbReference type="AlphaFoldDB" id="A0A2T5GT85"/>
<evidence type="ECO:0000256" key="6">
    <source>
        <dbReference type="ARBA" id="ARBA00022692"/>
    </source>
</evidence>
<proteinExistence type="inferred from homology"/>
<organism evidence="17 19">
    <name type="scientific">Sphingomonas aurantiaca</name>
    <dbReference type="NCBI Taxonomy" id="185949"/>
    <lineage>
        <taxon>Bacteria</taxon>
        <taxon>Pseudomonadati</taxon>
        <taxon>Pseudomonadota</taxon>
        <taxon>Alphaproteobacteria</taxon>
        <taxon>Sphingomonadales</taxon>
        <taxon>Sphingomonadaceae</taxon>
        <taxon>Sphingomonas</taxon>
    </lineage>
</organism>
<dbReference type="Proteomes" id="UP000244189">
    <property type="component" value="Unassembled WGS sequence"/>
</dbReference>
<accession>A0A2T5GT85</accession>
<dbReference type="Gene3D" id="3.10.560.10">
    <property type="entry name" value="Outer membrane lipoprotein wza domain like"/>
    <property type="match status" value="2"/>
</dbReference>
<evidence type="ECO:0000256" key="13">
    <source>
        <dbReference type="ARBA" id="ARBA00023237"/>
    </source>
</evidence>
<evidence type="ECO:0000256" key="14">
    <source>
        <dbReference type="ARBA" id="ARBA00023288"/>
    </source>
</evidence>
<evidence type="ECO:0000259" key="15">
    <source>
        <dbReference type="Pfam" id="PF02563"/>
    </source>
</evidence>
<comment type="similarity">
    <text evidence="2">Belongs to the BexD/CtrA/VexA family.</text>
</comment>
<evidence type="ECO:0000256" key="8">
    <source>
        <dbReference type="ARBA" id="ARBA00023047"/>
    </source>
</evidence>
<keyword evidence="3" id="KW-0813">Transport</keyword>
<feature type="domain" description="SLBB" evidence="16">
    <location>
        <begin position="270"/>
        <end position="355"/>
    </location>
</feature>
<dbReference type="Proteomes" id="UP000326857">
    <property type="component" value="Unassembled WGS sequence"/>
</dbReference>
<dbReference type="PANTHER" id="PTHR33619">
    <property type="entry name" value="POLYSACCHARIDE EXPORT PROTEIN GFCE-RELATED"/>
    <property type="match status" value="1"/>
</dbReference>
<keyword evidence="12" id="KW-0564">Palmitate</keyword>
<protein>
    <submittedName>
        <fullName evidence="17">Polysaccharide export outer membrane protein</fullName>
    </submittedName>
</protein>
<evidence type="ECO:0000313" key="19">
    <source>
        <dbReference type="Proteomes" id="UP000244189"/>
    </source>
</evidence>
<evidence type="ECO:0000259" key="16">
    <source>
        <dbReference type="Pfam" id="PF22461"/>
    </source>
</evidence>
<feature type="domain" description="Polysaccharide export protein N-terminal" evidence="15">
    <location>
        <begin position="90"/>
        <end position="182"/>
    </location>
</feature>
<keyword evidence="14" id="KW-0449">Lipoprotein</keyword>
<dbReference type="InterPro" id="IPR054765">
    <property type="entry name" value="SLBB_dom"/>
</dbReference>
<dbReference type="Pfam" id="PF22461">
    <property type="entry name" value="SLBB_2"/>
    <property type="match status" value="2"/>
</dbReference>
<comment type="subcellular location">
    <subcellularLocation>
        <location evidence="1">Cell outer membrane</location>
        <topology evidence="1">Multi-pass membrane protein</topology>
    </subcellularLocation>
</comment>
<dbReference type="InterPro" id="IPR003715">
    <property type="entry name" value="Poly_export_N"/>
</dbReference>
<dbReference type="GO" id="GO:0009279">
    <property type="term" value="C:cell outer membrane"/>
    <property type="evidence" value="ECO:0007669"/>
    <property type="project" value="UniProtKB-SubCell"/>
</dbReference>
<reference evidence="17 19" key="1">
    <citation type="submission" date="2018-04" db="EMBL/GenBank/DDBJ databases">
        <title>Genomic Encyclopedia of Type Strains, Phase III (KMG-III): the genomes of soil and plant-associated and newly described type strains.</title>
        <authorList>
            <person name="Whitman W."/>
        </authorList>
    </citation>
    <scope>NUCLEOTIDE SEQUENCE [LARGE SCALE GENOMIC DNA]</scope>
    <source>
        <strain evidence="17 19">MA101b</strain>
    </source>
</reference>
<evidence type="ECO:0000256" key="5">
    <source>
        <dbReference type="ARBA" id="ARBA00022597"/>
    </source>
</evidence>
<evidence type="ECO:0000256" key="9">
    <source>
        <dbReference type="ARBA" id="ARBA00023065"/>
    </source>
</evidence>
<dbReference type="InterPro" id="IPR049712">
    <property type="entry name" value="Poly_export"/>
</dbReference>
<dbReference type="GO" id="GO:0006811">
    <property type="term" value="P:monoatomic ion transport"/>
    <property type="evidence" value="ECO:0007669"/>
    <property type="project" value="UniProtKB-KW"/>
</dbReference>
<feature type="domain" description="SLBB" evidence="16">
    <location>
        <begin position="189"/>
        <end position="260"/>
    </location>
</feature>
<dbReference type="GO" id="GO:0015288">
    <property type="term" value="F:porin activity"/>
    <property type="evidence" value="ECO:0007669"/>
    <property type="project" value="UniProtKB-KW"/>
</dbReference>
<dbReference type="EMBL" id="QAOG01000001">
    <property type="protein sequence ID" value="PTQ62537.1"/>
    <property type="molecule type" value="Genomic_DNA"/>
</dbReference>
<evidence type="ECO:0000256" key="4">
    <source>
        <dbReference type="ARBA" id="ARBA00022452"/>
    </source>
</evidence>
<evidence type="ECO:0000256" key="2">
    <source>
        <dbReference type="ARBA" id="ARBA00009450"/>
    </source>
</evidence>
<dbReference type="PROSITE" id="PS51257">
    <property type="entry name" value="PROKAR_LIPOPROTEIN"/>
    <property type="match status" value="1"/>
</dbReference>
<accession>A0A5E7YEV3</accession>
<evidence type="ECO:0000256" key="3">
    <source>
        <dbReference type="ARBA" id="ARBA00022448"/>
    </source>
</evidence>
<dbReference type="GO" id="GO:0015159">
    <property type="term" value="F:polysaccharide transmembrane transporter activity"/>
    <property type="evidence" value="ECO:0007669"/>
    <property type="project" value="InterPro"/>
</dbReference>
<dbReference type="Gene3D" id="3.30.1950.10">
    <property type="entry name" value="wza like domain"/>
    <property type="match status" value="1"/>
</dbReference>
<dbReference type="EMBL" id="CABVLI010000030">
    <property type="protein sequence ID" value="VVT05291.1"/>
    <property type="molecule type" value="Genomic_DNA"/>
</dbReference>
<keyword evidence="8" id="KW-0625">Polysaccharide transport</keyword>
<keyword evidence="13" id="KW-0998">Cell outer membrane</keyword>
<keyword evidence="7" id="KW-0732">Signal</keyword>
<dbReference type="PANTHER" id="PTHR33619:SF3">
    <property type="entry name" value="POLYSACCHARIDE EXPORT PROTEIN GFCE-RELATED"/>
    <property type="match status" value="1"/>
</dbReference>
<keyword evidence="6" id="KW-0812">Transmembrane</keyword>
<keyword evidence="19" id="KW-1185">Reference proteome</keyword>
<reference evidence="18 20" key="2">
    <citation type="submission" date="2019-09" db="EMBL/GenBank/DDBJ databases">
        <authorList>
            <person name="Dittami M. S."/>
        </authorList>
    </citation>
    <scope>NUCLEOTIDE SEQUENCE [LARGE SCALE GENOMIC DNA]</scope>
    <source>
        <strain evidence="18">SPHINGO391</strain>
    </source>
</reference>
<evidence type="ECO:0000256" key="12">
    <source>
        <dbReference type="ARBA" id="ARBA00023139"/>
    </source>
</evidence>
<sequence length="385" mass="40750">MTAFKNYNSRHRTANHWARLVLVSAGLGVTGGCATLPAAGPTAAQIRRAETKDNGTGFQIVDIDAASTARLAVHAAAAAPLATLDEVGRTDTLGPGDTLSIGIFEVGVTLFTRGNGATAQSSFTPSASGTDLTVRVDAAGTVQLPYVGRVAVAGKTPGEVERTIEHGMIGLSQRPQVVVAVKANAFNVFYVSGDIRTPGRFELGLPRERLLDAIARAGGTTNQPNDMIVRVTRSGRSAETRLSDIDASGDQNIALLPGDRIELFNRPRTFLVFGATEKVSQVPFGASSLSLAEAMARIGGPSERTADPAAVYLFRYDTSLGTEPKPVIYRLNMVRADSYFLSQRVEMQDKDVIYVSSAAANAPAKMTQIIGQLFSPLAVARSLTR</sequence>
<dbReference type="RefSeq" id="WP_107956778.1">
    <property type="nucleotide sequence ID" value="NZ_JAPZPS010000005.1"/>
</dbReference>
<evidence type="ECO:0000256" key="11">
    <source>
        <dbReference type="ARBA" id="ARBA00023136"/>
    </source>
</evidence>
<evidence type="ECO:0000313" key="20">
    <source>
        <dbReference type="Proteomes" id="UP000326857"/>
    </source>
</evidence>
<evidence type="ECO:0000313" key="18">
    <source>
        <dbReference type="EMBL" id="VVT05291.1"/>
    </source>
</evidence>
<evidence type="ECO:0000256" key="7">
    <source>
        <dbReference type="ARBA" id="ARBA00022729"/>
    </source>
</evidence>
<gene>
    <name evidence="17" type="ORF">C8J26_0818</name>
    <name evidence="18" type="ORF">SPHINGO391_360089</name>
</gene>
<keyword evidence="10" id="KW-0626">Porin</keyword>
<name>A0A2T5GT85_9SPHN</name>
<dbReference type="GO" id="GO:0046930">
    <property type="term" value="C:pore complex"/>
    <property type="evidence" value="ECO:0007669"/>
    <property type="project" value="UniProtKB-KW"/>
</dbReference>
<evidence type="ECO:0000313" key="17">
    <source>
        <dbReference type="EMBL" id="PTQ62537.1"/>
    </source>
</evidence>
<keyword evidence="4" id="KW-1134">Transmembrane beta strand</keyword>
<keyword evidence="9" id="KW-0406">Ion transport</keyword>